<gene>
    <name evidence="1" type="primary">ORF12084</name>
</gene>
<name>A0A0B6Y4C5_9EUPU</name>
<accession>A0A0B6Y4C5</accession>
<evidence type="ECO:0000313" key="1">
    <source>
        <dbReference type="EMBL" id="CEK50954.1"/>
    </source>
</evidence>
<organism evidence="1">
    <name type="scientific">Arion vulgaris</name>
    <dbReference type="NCBI Taxonomy" id="1028688"/>
    <lineage>
        <taxon>Eukaryota</taxon>
        <taxon>Metazoa</taxon>
        <taxon>Spiralia</taxon>
        <taxon>Lophotrochozoa</taxon>
        <taxon>Mollusca</taxon>
        <taxon>Gastropoda</taxon>
        <taxon>Heterobranchia</taxon>
        <taxon>Euthyneura</taxon>
        <taxon>Panpulmonata</taxon>
        <taxon>Eupulmonata</taxon>
        <taxon>Stylommatophora</taxon>
        <taxon>Helicina</taxon>
        <taxon>Arionoidea</taxon>
        <taxon>Arionidae</taxon>
        <taxon>Arion</taxon>
    </lineage>
</organism>
<protein>
    <submittedName>
        <fullName evidence="1">Uncharacterized protein</fullName>
    </submittedName>
</protein>
<feature type="non-terminal residue" evidence="1">
    <location>
        <position position="1"/>
    </location>
</feature>
<dbReference type="EMBL" id="HACG01004089">
    <property type="protein sequence ID" value="CEK50954.1"/>
    <property type="molecule type" value="Transcribed_RNA"/>
</dbReference>
<proteinExistence type="predicted"/>
<sequence length="53" mass="6371">FEEEASLYILHMFFILDSVYPTRYGSKQLKQMENIAKNLKYSAKYCIDICPMW</sequence>
<reference evidence="1" key="1">
    <citation type="submission" date="2014-12" db="EMBL/GenBank/DDBJ databases">
        <title>Insight into the proteome of Arion vulgaris.</title>
        <authorList>
            <person name="Aradska J."/>
            <person name="Bulat T."/>
            <person name="Smidak R."/>
            <person name="Sarate P."/>
            <person name="Gangsoo J."/>
            <person name="Sialana F."/>
            <person name="Bilban M."/>
            <person name="Lubec G."/>
        </authorList>
    </citation>
    <scope>NUCLEOTIDE SEQUENCE</scope>
    <source>
        <tissue evidence="1">Skin</tissue>
    </source>
</reference>
<dbReference type="AlphaFoldDB" id="A0A0B6Y4C5"/>